<organism evidence="1 2">
    <name type="scientific">Microthyrium microscopicum</name>
    <dbReference type="NCBI Taxonomy" id="703497"/>
    <lineage>
        <taxon>Eukaryota</taxon>
        <taxon>Fungi</taxon>
        <taxon>Dikarya</taxon>
        <taxon>Ascomycota</taxon>
        <taxon>Pezizomycotina</taxon>
        <taxon>Dothideomycetes</taxon>
        <taxon>Dothideomycetes incertae sedis</taxon>
        <taxon>Microthyriales</taxon>
        <taxon>Microthyriaceae</taxon>
        <taxon>Microthyrium</taxon>
    </lineage>
</organism>
<dbReference type="EMBL" id="MU004237">
    <property type="protein sequence ID" value="KAF2667420.1"/>
    <property type="molecule type" value="Genomic_DNA"/>
</dbReference>
<accession>A0A6A6U661</accession>
<evidence type="ECO:0000313" key="2">
    <source>
        <dbReference type="Proteomes" id="UP000799302"/>
    </source>
</evidence>
<name>A0A6A6U661_9PEZI</name>
<sequence>MTDYINANDFYPPELLSKPVPGISLPAEFKIQSADKSLVGGTATSPAAVPTPTPAPTPVVAAKTDPIRFPSRNVGKENYGDAIARLIGPFSGPGFNLIFRPHGDKQPPDLEKLQKANPGISLPDDDLLELNLTHEIWTFPSKKGNLGDVPNRVAGQGDEALPSKRHDLFMKGIPYTQLVRDVTAKSSGGSRIPVDNLGAAKVSTQQDDVEDIHFEPGLFMHVPPTEVPQNNATICRMASIPHGTTINAQGEVAPIMNNPKSPATPNDGFQPDFPLASSKPFPLAGGGEITLPHFSLTNGAATRLPQKIATTSEITQELVNNPNTLLKSHNAGKAFSQVIQFTVSTLPTLPVDSLARQACPHLAAKAAIDDAKAAIDKALKDIDLKLTSVTTSKEKEEVNKSLQALKVAQQTFVERSTNLLPATAAKGKAPAPVAPSPMPAIGTANIAFLDGALNGKPNASVGKVESTFWISTVVYTILLPTKYVAQVTSEGKPKTGAEGKLLAPPTELQPIDKGLVPGTVPSFVFPVNKDVPAGRYAVEATQIQYSQTVLLNFNTLSWPHISVATVVPVRPILINNARFLGAP</sequence>
<gene>
    <name evidence="1" type="ORF">BT63DRAFT_456719</name>
</gene>
<evidence type="ECO:0000313" key="1">
    <source>
        <dbReference type="EMBL" id="KAF2667420.1"/>
    </source>
</evidence>
<keyword evidence="2" id="KW-1185">Reference proteome</keyword>
<dbReference type="AlphaFoldDB" id="A0A6A6U661"/>
<reference evidence="1" key="1">
    <citation type="journal article" date="2020" name="Stud. Mycol.">
        <title>101 Dothideomycetes genomes: a test case for predicting lifestyles and emergence of pathogens.</title>
        <authorList>
            <person name="Haridas S."/>
            <person name="Albert R."/>
            <person name="Binder M."/>
            <person name="Bloem J."/>
            <person name="Labutti K."/>
            <person name="Salamov A."/>
            <person name="Andreopoulos B."/>
            <person name="Baker S."/>
            <person name="Barry K."/>
            <person name="Bills G."/>
            <person name="Bluhm B."/>
            <person name="Cannon C."/>
            <person name="Castanera R."/>
            <person name="Culley D."/>
            <person name="Daum C."/>
            <person name="Ezra D."/>
            <person name="Gonzalez J."/>
            <person name="Henrissat B."/>
            <person name="Kuo A."/>
            <person name="Liang C."/>
            <person name="Lipzen A."/>
            <person name="Lutzoni F."/>
            <person name="Magnuson J."/>
            <person name="Mondo S."/>
            <person name="Nolan M."/>
            <person name="Ohm R."/>
            <person name="Pangilinan J."/>
            <person name="Park H.-J."/>
            <person name="Ramirez L."/>
            <person name="Alfaro M."/>
            <person name="Sun H."/>
            <person name="Tritt A."/>
            <person name="Yoshinaga Y."/>
            <person name="Zwiers L.-H."/>
            <person name="Turgeon B."/>
            <person name="Goodwin S."/>
            <person name="Spatafora J."/>
            <person name="Crous P."/>
            <person name="Grigoriev I."/>
        </authorList>
    </citation>
    <scope>NUCLEOTIDE SEQUENCE</scope>
    <source>
        <strain evidence="1">CBS 115976</strain>
    </source>
</reference>
<dbReference type="Proteomes" id="UP000799302">
    <property type="component" value="Unassembled WGS sequence"/>
</dbReference>
<dbReference type="OrthoDB" id="1933717at2759"/>
<proteinExistence type="predicted"/>
<protein>
    <submittedName>
        <fullName evidence="1">Uncharacterized protein</fullName>
    </submittedName>
</protein>